<dbReference type="InterPro" id="IPR017938">
    <property type="entry name" value="Riboflavin_synthase-like_b-brl"/>
</dbReference>
<dbReference type="InterPro" id="IPR012292">
    <property type="entry name" value="Globin/Proto"/>
</dbReference>
<evidence type="ECO:0000256" key="5">
    <source>
        <dbReference type="ARBA" id="ARBA00022617"/>
    </source>
</evidence>
<evidence type="ECO:0000256" key="11">
    <source>
        <dbReference type="ARBA" id="ARBA00025094"/>
    </source>
</evidence>
<keyword evidence="17" id="KW-0223">Dioxygenase</keyword>
<dbReference type="GO" id="GO:0005344">
    <property type="term" value="F:oxygen carrier activity"/>
    <property type="evidence" value="ECO:0007669"/>
    <property type="project" value="UniProtKB-KW"/>
</dbReference>
<evidence type="ECO:0000256" key="7">
    <source>
        <dbReference type="ARBA" id="ARBA00022723"/>
    </source>
</evidence>
<dbReference type="Gene3D" id="1.10.490.10">
    <property type="entry name" value="Globins"/>
    <property type="match status" value="1"/>
</dbReference>
<dbReference type="GO" id="GO:0019825">
    <property type="term" value="F:oxygen binding"/>
    <property type="evidence" value="ECO:0007669"/>
    <property type="project" value="InterPro"/>
</dbReference>
<dbReference type="AlphaFoldDB" id="A0A0Q0EPC2"/>
<evidence type="ECO:0000313" key="17">
    <source>
        <dbReference type="EMBL" id="KPY88463.1"/>
    </source>
</evidence>
<dbReference type="GO" id="GO:0046872">
    <property type="term" value="F:metal ion binding"/>
    <property type="evidence" value="ECO:0007669"/>
    <property type="project" value="UniProtKB-KW"/>
</dbReference>
<dbReference type="EMBL" id="LJRM01000043">
    <property type="protein sequence ID" value="KPY88463.1"/>
    <property type="molecule type" value="Genomic_DNA"/>
</dbReference>
<gene>
    <name evidence="17" type="ORF">ALO44_04816</name>
</gene>
<keyword evidence="8" id="KW-0521">NADP</keyword>
<dbReference type="PANTHER" id="PTHR43396">
    <property type="entry name" value="FLAVOHEMOPROTEIN"/>
    <property type="match status" value="1"/>
</dbReference>
<dbReference type="Gene3D" id="2.40.30.10">
    <property type="entry name" value="Translation factors"/>
    <property type="match status" value="1"/>
</dbReference>
<keyword evidence="17" id="KW-0560">Oxidoreductase</keyword>
<evidence type="ECO:0000259" key="16">
    <source>
        <dbReference type="PROSITE" id="PS51384"/>
    </source>
</evidence>
<reference evidence="17 18" key="1">
    <citation type="submission" date="2015-09" db="EMBL/GenBank/DDBJ databases">
        <title>Genome announcement of multiple Pseudomonas syringae strains.</title>
        <authorList>
            <person name="Thakur S."/>
            <person name="Wang P.W."/>
            <person name="Gong Y."/>
            <person name="Weir B.S."/>
            <person name="Guttman D.S."/>
        </authorList>
    </citation>
    <scope>NUCLEOTIDE SEQUENCE [LARGE SCALE GENOMIC DNA]</scope>
    <source>
        <strain evidence="17 18">ICMP4091</strain>
    </source>
</reference>
<dbReference type="NCBIfam" id="NF009805">
    <property type="entry name" value="PRK13289.1"/>
    <property type="match status" value="1"/>
</dbReference>
<evidence type="ECO:0000256" key="1">
    <source>
        <dbReference type="ARBA" id="ARBA00001970"/>
    </source>
</evidence>
<dbReference type="SUPFAM" id="SSF52343">
    <property type="entry name" value="Ferredoxin reductase-like, C-terminal NADP-linked domain"/>
    <property type="match status" value="1"/>
</dbReference>
<sequence length="402" mass="44306">MNTLESIMLTTAQRDIIKATVPILETGGEALTSHFYRIMLDGYPVVRPLFNQANQENGAQPRALANAVLMYARNIDRLENLGPLASQIVNKHVALQILPEHYPIVGTCLLRAIREVLGAETATDQVVDAWAAAYQQLADMLIDAEHSVYESIAAAPGGWRGARLFRVTRKVPESSEITSFYLQPVDGRPVIAHKAGQYIGVRLNTRSGEVRRNYSLSAPANGLGYRISVKRQQGGVASAYLHDQIMVNDTFELFPPSGDFVLIDSVRPLVLISGGVGITPTLAMAETALQAGNRDVVFIHYARNASAQAFQTIIDEWRERYPQFTAHVVYSDVKPGDGAAGRLTGLPSLTHLRQWLPANRDIEAYFLGPQPFMAFMKRALHELGVPDRQSHYEFFGPAQALA</sequence>
<dbReference type="Gene3D" id="3.40.50.80">
    <property type="entry name" value="Nucleotide-binding domain of ferredoxin-NADP reductase (FNR) module"/>
    <property type="match status" value="1"/>
</dbReference>
<dbReference type="STRING" id="129140.ALO44_04816"/>
<comment type="similarity">
    <text evidence="14">Belongs to the globin family.</text>
</comment>
<feature type="domain" description="Globin" evidence="15">
    <location>
        <begin position="8"/>
        <end position="146"/>
    </location>
</feature>
<evidence type="ECO:0000256" key="6">
    <source>
        <dbReference type="ARBA" id="ARBA00022621"/>
    </source>
</evidence>
<evidence type="ECO:0000259" key="15">
    <source>
        <dbReference type="PROSITE" id="PS01033"/>
    </source>
</evidence>
<dbReference type="PRINTS" id="PR00410">
    <property type="entry name" value="PHEHYDRXLASE"/>
</dbReference>
<dbReference type="Pfam" id="PF00042">
    <property type="entry name" value="Globin"/>
    <property type="match status" value="1"/>
</dbReference>
<evidence type="ECO:0000256" key="12">
    <source>
        <dbReference type="ARBA" id="ARBA00048649"/>
    </source>
</evidence>
<organism evidence="17 18">
    <name type="scientific">Pseudomonas syringae pv. tagetis</name>
    <dbReference type="NCBI Taxonomy" id="129140"/>
    <lineage>
        <taxon>Bacteria</taxon>
        <taxon>Pseudomonadati</taxon>
        <taxon>Pseudomonadota</taxon>
        <taxon>Gammaproteobacteria</taxon>
        <taxon>Pseudomonadales</taxon>
        <taxon>Pseudomonadaceae</taxon>
        <taxon>Pseudomonas</taxon>
    </lineage>
</organism>
<dbReference type="GO" id="GO:0020037">
    <property type="term" value="F:heme binding"/>
    <property type="evidence" value="ECO:0007669"/>
    <property type="project" value="InterPro"/>
</dbReference>
<evidence type="ECO:0000256" key="3">
    <source>
        <dbReference type="ARBA" id="ARBA00012229"/>
    </source>
</evidence>
<dbReference type="Pfam" id="PF00175">
    <property type="entry name" value="NAD_binding_1"/>
    <property type="match status" value="1"/>
</dbReference>
<evidence type="ECO:0000256" key="14">
    <source>
        <dbReference type="RuleBase" id="RU000356"/>
    </source>
</evidence>
<dbReference type="SUPFAM" id="SSF63380">
    <property type="entry name" value="Riboflavin synthase domain-like"/>
    <property type="match status" value="1"/>
</dbReference>
<evidence type="ECO:0000256" key="9">
    <source>
        <dbReference type="ARBA" id="ARBA00023004"/>
    </source>
</evidence>
<proteinExistence type="inferred from homology"/>
<comment type="catalytic activity">
    <reaction evidence="13">
        <text>2 nitric oxide + NADPH + 2 O2 = 2 nitrate + NADP(+) + H(+)</text>
        <dbReference type="Rhea" id="RHEA:19465"/>
        <dbReference type="ChEBI" id="CHEBI:15378"/>
        <dbReference type="ChEBI" id="CHEBI:15379"/>
        <dbReference type="ChEBI" id="CHEBI:16480"/>
        <dbReference type="ChEBI" id="CHEBI:17632"/>
        <dbReference type="ChEBI" id="CHEBI:57783"/>
        <dbReference type="ChEBI" id="CHEBI:58349"/>
        <dbReference type="EC" id="1.14.12.17"/>
    </reaction>
</comment>
<keyword evidence="4" id="KW-0216">Detoxification</keyword>
<dbReference type="SUPFAM" id="SSF46458">
    <property type="entry name" value="Globin-like"/>
    <property type="match status" value="1"/>
</dbReference>
<dbReference type="PROSITE" id="PS01033">
    <property type="entry name" value="GLOBIN"/>
    <property type="match status" value="1"/>
</dbReference>
<dbReference type="Pfam" id="PF00970">
    <property type="entry name" value="FAD_binding_6"/>
    <property type="match status" value="1"/>
</dbReference>
<keyword evidence="14" id="KW-0813">Transport</keyword>
<dbReference type="GO" id="GO:0071949">
    <property type="term" value="F:FAD binding"/>
    <property type="evidence" value="ECO:0007669"/>
    <property type="project" value="TreeGrafter"/>
</dbReference>
<evidence type="ECO:0000256" key="4">
    <source>
        <dbReference type="ARBA" id="ARBA00022575"/>
    </source>
</evidence>
<name>A0A0Q0EPC2_9PSED</name>
<dbReference type="InterPro" id="IPR008333">
    <property type="entry name" value="Cbr1-like_FAD-bd_dom"/>
</dbReference>
<evidence type="ECO:0000256" key="10">
    <source>
        <dbReference type="ARBA" id="ARBA00023027"/>
    </source>
</evidence>
<dbReference type="InterPro" id="IPR039261">
    <property type="entry name" value="FNR_nucleotide-bd"/>
</dbReference>
<keyword evidence="10" id="KW-0520">NAD</keyword>
<dbReference type="PATRIC" id="fig|129140.3.peg.1663"/>
<comment type="function">
    <text evidence="11">Is involved in NO detoxification in an aerobic process, termed nitric oxide dioxygenase (NOD) reaction that utilizes O(2) and NAD(P)H to convert NO to nitrate, which protects the bacterium from various noxious nitrogen compounds. Therefore, plays a central role in the inducible response to nitrosative stress.</text>
</comment>
<dbReference type="GO" id="GO:0046210">
    <property type="term" value="P:nitric oxide catabolic process"/>
    <property type="evidence" value="ECO:0007669"/>
    <property type="project" value="TreeGrafter"/>
</dbReference>
<protein>
    <recommendedName>
        <fullName evidence="3">nitric oxide dioxygenase</fullName>
        <ecNumber evidence="3">1.14.12.17</ecNumber>
    </recommendedName>
</protein>
<evidence type="ECO:0000256" key="13">
    <source>
        <dbReference type="ARBA" id="ARBA00049433"/>
    </source>
</evidence>
<keyword evidence="5 14" id="KW-0349">Heme</keyword>
<feature type="domain" description="FAD-binding FR-type" evidence="16">
    <location>
        <begin position="160"/>
        <end position="263"/>
    </location>
</feature>
<accession>A0A0Q0EPC2</accession>
<keyword evidence="9" id="KW-0408">Iron</keyword>
<evidence type="ECO:0000256" key="8">
    <source>
        <dbReference type="ARBA" id="ARBA00022857"/>
    </source>
</evidence>
<dbReference type="EC" id="1.14.12.17" evidence="3"/>
<dbReference type="FunFam" id="1.10.490.10:FF:000003">
    <property type="entry name" value="Flavohemoprotein"/>
    <property type="match status" value="1"/>
</dbReference>
<dbReference type="GO" id="GO:0008941">
    <property type="term" value="F:nitric oxide dioxygenase NAD(P)H activity"/>
    <property type="evidence" value="ECO:0007669"/>
    <property type="project" value="UniProtKB-EC"/>
</dbReference>
<dbReference type="PANTHER" id="PTHR43396:SF3">
    <property type="entry name" value="FLAVOHEMOPROTEIN"/>
    <property type="match status" value="1"/>
</dbReference>
<dbReference type="InterPro" id="IPR000971">
    <property type="entry name" value="Globin"/>
</dbReference>
<dbReference type="PROSITE" id="PS51384">
    <property type="entry name" value="FAD_FR"/>
    <property type="match status" value="1"/>
</dbReference>
<keyword evidence="7" id="KW-0479">Metal-binding</keyword>
<comment type="cofactor">
    <cofactor evidence="1">
        <name>heme b</name>
        <dbReference type="ChEBI" id="CHEBI:60344"/>
    </cofactor>
</comment>
<dbReference type="Proteomes" id="UP000050474">
    <property type="component" value="Unassembled WGS sequence"/>
</dbReference>
<keyword evidence="6 14" id="KW-0561">Oxygen transport</keyword>
<comment type="catalytic activity">
    <reaction evidence="12">
        <text>2 nitric oxide + NADH + 2 O2 = 2 nitrate + NAD(+) + H(+)</text>
        <dbReference type="Rhea" id="RHEA:19469"/>
        <dbReference type="ChEBI" id="CHEBI:15378"/>
        <dbReference type="ChEBI" id="CHEBI:15379"/>
        <dbReference type="ChEBI" id="CHEBI:16480"/>
        <dbReference type="ChEBI" id="CHEBI:17632"/>
        <dbReference type="ChEBI" id="CHEBI:57540"/>
        <dbReference type="ChEBI" id="CHEBI:57945"/>
        <dbReference type="EC" id="1.14.12.17"/>
    </reaction>
</comment>
<dbReference type="CDD" id="cd06184">
    <property type="entry name" value="flavohem_like_fad_nad_binding"/>
    <property type="match status" value="1"/>
</dbReference>
<dbReference type="GO" id="GO:0071500">
    <property type="term" value="P:cellular response to nitrosative stress"/>
    <property type="evidence" value="ECO:0007669"/>
    <property type="project" value="TreeGrafter"/>
</dbReference>
<evidence type="ECO:0000313" key="18">
    <source>
        <dbReference type="Proteomes" id="UP000050474"/>
    </source>
</evidence>
<dbReference type="InterPro" id="IPR009050">
    <property type="entry name" value="Globin-like_sf"/>
</dbReference>
<dbReference type="InterPro" id="IPR017927">
    <property type="entry name" value="FAD-bd_FR_type"/>
</dbReference>
<comment type="caution">
    <text evidence="17">The sequence shown here is derived from an EMBL/GenBank/DDBJ whole genome shotgun (WGS) entry which is preliminary data.</text>
</comment>
<evidence type="ECO:0000256" key="2">
    <source>
        <dbReference type="ARBA" id="ARBA00006401"/>
    </source>
</evidence>
<comment type="similarity">
    <text evidence="2">In the C-terminal section; belongs to the flavoprotein pyridine nucleotide cytochrome reductase family.</text>
</comment>
<dbReference type="InterPro" id="IPR001433">
    <property type="entry name" value="OxRdtase_FAD/NAD-bd"/>
</dbReference>
<dbReference type="GO" id="GO:0009636">
    <property type="term" value="P:response to toxic substance"/>
    <property type="evidence" value="ECO:0007669"/>
    <property type="project" value="UniProtKB-KW"/>
</dbReference>